<organism evidence="3 4">
    <name type="scientific">Purpureocillium lilacinum</name>
    <name type="common">Paecilomyces lilacinus</name>
    <dbReference type="NCBI Taxonomy" id="33203"/>
    <lineage>
        <taxon>Eukaryota</taxon>
        <taxon>Fungi</taxon>
        <taxon>Dikarya</taxon>
        <taxon>Ascomycota</taxon>
        <taxon>Pezizomycotina</taxon>
        <taxon>Sordariomycetes</taxon>
        <taxon>Hypocreomycetidae</taxon>
        <taxon>Hypocreales</taxon>
        <taxon>Ophiocordycipitaceae</taxon>
        <taxon>Purpureocillium</taxon>
    </lineage>
</organism>
<evidence type="ECO:0000256" key="1">
    <source>
        <dbReference type="SAM" id="MobiDB-lite"/>
    </source>
</evidence>
<feature type="compositionally biased region" description="Low complexity" evidence="1">
    <location>
        <begin position="179"/>
        <end position="199"/>
    </location>
</feature>
<dbReference type="AlphaFoldDB" id="A0A2U3E2V5"/>
<sequence>MNLRVCDIVPSEDQMQPDSSTWNTALGIITLCQLLVQPIHAEQVATFTYPVENGLTFHEGQTINVSWTSTLDKASLTLFCVDRTKAEGPTFIVNSVDNVKPIGSTLVYVDFNVSSDYCWFNIYETGQRGNGVNSVTFLLSAEDRSETTLGVSGVPTTSYAASGVPTGPAKPARTDKTSLTRTTLNTVTDTPTPSLSFVPSPSPSTSPPSESGMSGGAKAGIGIGVGVGALLLLGGLVYWLLRRKRERQSQSGSWAGRGGDKEVVEKAIGVATIHEIGDGRQLPLELDTSTGTLAELPEDTIAASSSNGRARQRREAAAGGANDVDEKPSSG</sequence>
<evidence type="ECO:0000313" key="3">
    <source>
        <dbReference type="EMBL" id="PWI68843.1"/>
    </source>
</evidence>
<keyword evidence="2" id="KW-0472">Membrane</keyword>
<gene>
    <name evidence="3" type="ORF">PCL_01228</name>
</gene>
<dbReference type="EMBL" id="LCWV01000013">
    <property type="protein sequence ID" value="PWI68843.1"/>
    <property type="molecule type" value="Genomic_DNA"/>
</dbReference>
<feature type="region of interest" description="Disordered" evidence="1">
    <location>
        <begin position="293"/>
        <end position="331"/>
    </location>
</feature>
<evidence type="ECO:0000256" key="2">
    <source>
        <dbReference type="SAM" id="Phobius"/>
    </source>
</evidence>
<keyword evidence="2" id="KW-0812">Transmembrane</keyword>
<protein>
    <submittedName>
        <fullName evidence="3">Uncharacterized protein</fullName>
    </submittedName>
</protein>
<dbReference type="Proteomes" id="UP000245956">
    <property type="component" value="Unassembled WGS sequence"/>
</dbReference>
<accession>A0A2U3E2V5</accession>
<reference evidence="3 4" key="1">
    <citation type="journal article" date="2016" name="Front. Microbiol.">
        <title>Genome and transcriptome sequences reveal the specific parasitism of the nematophagous Purpureocillium lilacinum 36-1.</title>
        <authorList>
            <person name="Xie J."/>
            <person name="Li S."/>
            <person name="Mo C."/>
            <person name="Xiao X."/>
            <person name="Peng D."/>
            <person name="Wang G."/>
            <person name="Xiao Y."/>
        </authorList>
    </citation>
    <scope>NUCLEOTIDE SEQUENCE [LARGE SCALE GENOMIC DNA]</scope>
    <source>
        <strain evidence="3 4">36-1</strain>
    </source>
</reference>
<keyword evidence="2" id="KW-1133">Transmembrane helix</keyword>
<feature type="transmembrane region" description="Helical" evidence="2">
    <location>
        <begin position="219"/>
        <end position="241"/>
    </location>
</feature>
<feature type="region of interest" description="Disordered" evidence="1">
    <location>
        <begin position="155"/>
        <end position="215"/>
    </location>
</feature>
<evidence type="ECO:0000313" key="4">
    <source>
        <dbReference type="Proteomes" id="UP000245956"/>
    </source>
</evidence>
<name>A0A2U3E2V5_PURLI</name>
<proteinExistence type="predicted"/>
<comment type="caution">
    <text evidence="3">The sequence shown here is derived from an EMBL/GenBank/DDBJ whole genome shotgun (WGS) entry which is preliminary data.</text>
</comment>